<dbReference type="AlphaFoldDB" id="A0A8C8VW69"/>
<reference evidence="6" key="3">
    <citation type="submission" date="2025-09" db="UniProtKB">
        <authorList>
            <consortium name="Ensembl"/>
        </authorList>
    </citation>
    <scope>IDENTIFICATION</scope>
</reference>
<dbReference type="GO" id="GO:0005576">
    <property type="term" value="C:extracellular region"/>
    <property type="evidence" value="ECO:0007669"/>
    <property type="project" value="UniProtKB-SubCell"/>
</dbReference>
<evidence type="ECO:0000256" key="5">
    <source>
        <dbReference type="SAM" id="SignalP"/>
    </source>
</evidence>
<reference evidence="6 7" key="1">
    <citation type="submission" date="2018-10" db="EMBL/GenBank/DDBJ databases">
        <title>Improved assembly of the deer mouse Peromyscus maniculatus genome.</title>
        <authorList>
            <person name="Lassance J.-M."/>
            <person name="Hoekstra H.E."/>
        </authorList>
    </citation>
    <scope>NUCLEOTIDE SEQUENCE [LARGE SCALE GENOMIC DNA]</scope>
</reference>
<dbReference type="Gene3D" id="2.60.40.3210">
    <property type="entry name" value="Zona pellucida, ZP-N domain"/>
    <property type="match status" value="1"/>
</dbReference>
<comment type="similarity">
    <text evidence="2">Belongs to the PLAC1 family.</text>
</comment>
<keyword evidence="3" id="KW-0964">Secreted</keyword>
<protein>
    <submittedName>
        <fullName evidence="6">Uncharacterized protein</fullName>
    </submittedName>
</protein>
<dbReference type="Ensembl" id="ENSPEMT00000018391.2">
    <property type="protein sequence ID" value="ENSPEMP00000014126.1"/>
    <property type="gene ID" value="ENSPEMG00000014022.2"/>
</dbReference>
<evidence type="ECO:0000256" key="3">
    <source>
        <dbReference type="ARBA" id="ARBA00022525"/>
    </source>
</evidence>
<evidence type="ECO:0000313" key="7">
    <source>
        <dbReference type="Proteomes" id="UP000694547"/>
    </source>
</evidence>
<sequence length="181" mass="20928">MKTFITSGLLLLLLLLLLLTSWRCSGQEPVSVECNYLHLRVIAKRTLFYPDVRVGPDELFLGTGCVVIHVRPDELEFNYPINLCGIVAEIVADGTIFYTWLTYKPKQLYFSAELQLQCVVHRSSCAMNNQEMLLPAAQYWFRSQLRYCNCCGYAHLLDNWSTPFYGMRNYSLQRPQPSFHS</sequence>
<organism evidence="6 7">
    <name type="scientific">Peromyscus maniculatus bairdii</name>
    <name type="common">Prairie deer mouse</name>
    <dbReference type="NCBI Taxonomy" id="230844"/>
    <lineage>
        <taxon>Eukaryota</taxon>
        <taxon>Metazoa</taxon>
        <taxon>Chordata</taxon>
        <taxon>Craniata</taxon>
        <taxon>Vertebrata</taxon>
        <taxon>Euteleostomi</taxon>
        <taxon>Mammalia</taxon>
        <taxon>Eutheria</taxon>
        <taxon>Euarchontoglires</taxon>
        <taxon>Glires</taxon>
        <taxon>Rodentia</taxon>
        <taxon>Myomorpha</taxon>
        <taxon>Muroidea</taxon>
        <taxon>Cricetidae</taxon>
        <taxon>Neotominae</taxon>
        <taxon>Peromyscus</taxon>
    </lineage>
</organism>
<comment type="subcellular location">
    <subcellularLocation>
        <location evidence="1">Secreted</location>
    </subcellularLocation>
</comment>
<evidence type="ECO:0000256" key="2">
    <source>
        <dbReference type="ARBA" id="ARBA00010071"/>
    </source>
</evidence>
<dbReference type="PANTHER" id="PTHR14380:SF8">
    <property type="entry name" value="OOCYTE-SECRETED PROTEIN 3"/>
    <property type="match status" value="1"/>
</dbReference>
<reference evidence="6" key="2">
    <citation type="submission" date="2025-08" db="UniProtKB">
        <authorList>
            <consortium name="Ensembl"/>
        </authorList>
    </citation>
    <scope>IDENTIFICATION</scope>
</reference>
<feature type="chain" id="PRO_5034033755" evidence="5">
    <location>
        <begin position="27"/>
        <end position="181"/>
    </location>
</feature>
<name>A0A8C8VW69_PERMB</name>
<evidence type="ECO:0000256" key="1">
    <source>
        <dbReference type="ARBA" id="ARBA00004613"/>
    </source>
</evidence>
<dbReference type="InterPro" id="IPR033222">
    <property type="entry name" value="PLAC1_fam"/>
</dbReference>
<keyword evidence="7" id="KW-1185">Reference proteome</keyword>
<keyword evidence="4 5" id="KW-0732">Signal</keyword>
<evidence type="ECO:0000256" key="4">
    <source>
        <dbReference type="ARBA" id="ARBA00022729"/>
    </source>
</evidence>
<dbReference type="PANTHER" id="PTHR14380">
    <property type="entry name" value="PLACENTA-SPECIFIC PROTEIN 1"/>
    <property type="match status" value="1"/>
</dbReference>
<accession>A0A8C8VW69</accession>
<proteinExistence type="inferred from homology"/>
<feature type="signal peptide" evidence="5">
    <location>
        <begin position="1"/>
        <end position="26"/>
    </location>
</feature>
<dbReference type="Proteomes" id="UP000694547">
    <property type="component" value="Chromosome 1"/>
</dbReference>
<dbReference type="GeneTree" id="ENSGT01030000234567"/>
<evidence type="ECO:0000313" key="6">
    <source>
        <dbReference type="Ensembl" id="ENSPEMP00000014126.1"/>
    </source>
</evidence>